<sequence>MTGEPRSDAARRARRYAERVRRLPGDDTAPAFAPATPARRRDPYDAFATPARAPRLSEGSLSDLRVATKDNVAVAGLVHDAGTGSLGWEPDADAAVVERLRAAGAEFVGTTRMDALALGVTGEACRAGPTENPAAEGCVPGGSSSGSAAAVAGDLADVAVGTDTGGSVRLPAAFCGVVGVKPTYDRVPRTGVLDLAPTLDHVGVLARDVTTAARALDAVSGADPLRPTTAAATTTRALATLEDPLGRLRVGVPEAFVEGADPRVTAAFEATVADLTGLPGVTVERLAFPEHADAAFVNQVHTLAEFARLVEAGGRPVGDGRADGARGALPADVADADVPERVERLVATGRALNRGTDAYADAWDARRRLIRRTQACLDRVDVLVTPTAPVPAPGFGAVGDGFGDAADGSGADAPGGAALSPGDLLANTAPFNCTGNPAVSVPTGTVEGLPIGIQVVGQLGADETALRVARTVESVADETA</sequence>
<dbReference type="GeneID" id="81126422"/>
<feature type="region of interest" description="Disordered" evidence="1">
    <location>
        <begin position="1"/>
        <end position="44"/>
    </location>
</feature>
<keyword evidence="4" id="KW-1185">Reference proteome</keyword>
<dbReference type="RefSeq" id="WP_284031516.1">
    <property type="nucleotide sequence ID" value="NZ_CP126154.1"/>
</dbReference>
<dbReference type="SUPFAM" id="SSF75304">
    <property type="entry name" value="Amidase signature (AS) enzymes"/>
    <property type="match status" value="1"/>
</dbReference>
<feature type="compositionally biased region" description="Basic and acidic residues" evidence="1">
    <location>
        <begin position="1"/>
        <end position="25"/>
    </location>
</feature>
<name>A0ABD5W4X3_9EURY</name>
<protein>
    <submittedName>
        <fullName evidence="3">Amidase</fullName>
    </submittedName>
</protein>
<dbReference type="EMBL" id="JBHTAH010000001">
    <property type="protein sequence ID" value="MFC7068361.1"/>
    <property type="molecule type" value="Genomic_DNA"/>
</dbReference>
<organism evidence="3 4">
    <name type="scientific">Halobaculum lipolyticum</name>
    <dbReference type="NCBI Taxonomy" id="3032001"/>
    <lineage>
        <taxon>Archaea</taxon>
        <taxon>Methanobacteriati</taxon>
        <taxon>Methanobacteriota</taxon>
        <taxon>Stenosarchaea group</taxon>
        <taxon>Halobacteria</taxon>
        <taxon>Halobacteriales</taxon>
        <taxon>Haloferacaceae</taxon>
        <taxon>Halobaculum</taxon>
    </lineage>
</organism>
<dbReference type="PANTHER" id="PTHR11895:SF7">
    <property type="entry name" value="GLUTAMYL-TRNA(GLN) AMIDOTRANSFERASE SUBUNIT A, MITOCHONDRIAL"/>
    <property type="match status" value="1"/>
</dbReference>
<comment type="caution">
    <text evidence="3">The sequence shown here is derived from an EMBL/GenBank/DDBJ whole genome shotgun (WGS) entry which is preliminary data.</text>
</comment>
<reference evidence="3 4" key="1">
    <citation type="journal article" date="2019" name="Int. J. Syst. Evol. Microbiol.">
        <title>The Global Catalogue of Microorganisms (GCM) 10K type strain sequencing project: providing services to taxonomists for standard genome sequencing and annotation.</title>
        <authorList>
            <consortium name="The Broad Institute Genomics Platform"/>
            <consortium name="The Broad Institute Genome Sequencing Center for Infectious Disease"/>
            <person name="Wu L."/>
            <person name="Ma J."/>
        </authorList>
    </citation>
    <scope>NUCLEOTIDE SEQUENCE [LARGE SCALE GENOMIC DNA]</scope>
    <source>
        <strain evidence="3 4">DT31</strain>
    </source>
</reference>
<dbReference type="InterPro" id="IPR036928">
    <property type="entry name" value="AS_sf"/>
</dbReference>
<dbReference type="Proteomes" id="UP001596461">
    <property type="component" value="Unassembled WGS sequence"/>
</dbReference>
<evidence type="ECO:0000313" key="3">
    <source>
        <dbReference type="EMBL" id="MFC7068361.1"/>
    </source>
</evidence>
<feature type="compositionally biased region" description="Low complexity" evidence="1">
    <location>
        <begin position="26"/>
        <end position="37"/>
    </location>
</feature>
<dbReference type="InterPro" id="IPR000120">
    <property type="entry name" value="Amidase"/>
</dbReference>
<dbReference type="AlphaFoldDB" id="A0ABD5W4X3"/>
<dbReference type="Pfam" id="PF01425">
    <property type="entry name" value="Amidase"/>
    <property type="match status" value="1"/>
</dbReference>
<dbReference type="InterPro" id="IPR023631">
    <property type="entry name" value="Amidase_dom"/>
</dbReference>
<feature type="domain" description="Amidase" evidence="2">
    <location>
        <begin position="55"/>
        <end position="465"/>
    </location>
</feature>
<evidence type="ECO:0000259" key="2">
    <source>
        <dbReference type="Pfam" id="PF01425"/>
    </source>
</evidence>
<dbReference type="PANTHER" id="PTHR11895">
    <property type="entry name" value="TRANSAMIDASE"/>
    <property type="match status" value="1"/>
</dbReference>
<proteinExistence type="predicted"/>
<dbReference type="InterPro" id="IPR020556">
    <property type="entry name" value="Amidase_CS"/>
</dbReference>
<accession>A0ABD5W4X3</accession>
<evidence type="ECO:0000256" key="1">
    <source>
        <dbReference type="SAM" id="MobiDB-lite"/>
    </source>
</evidence>
<evidence type="ECO:0000313" key="4">
    <source>
        <dbReference type="Proteomes" id="UP001596461"/>
    </source>
</evidence>
<dbReference type="Gene3D" id="3.90.1300.10">
    <property type="entry name" value="Amidase signature (AS) domain"/>
    <property type="match status" value="1"/>
</dbReference>
<gene>
    <name evidence="3" type="ORF">ACFQL9_01805</name>
</gene>
<dbReference type="PROSITE" id="PS00571">
    <property type="entry name" value="AMIDASES"/>
    <property type="match status" value="1"/>
</dbReference>